<dbReference type="PANTHER" id="PTHR30137:SF8">
    <property type="entry name" value="BLR5498 PROTEIN"/>
    <property type="match status" value="1"/>
</dbReference>
<dbReference type="NCBIfam" id="TIGR03858">
    <property type="entry name" value="LLM_2I7G"/>
    <property type="match status" value="1"/>
</dbReference>
<dbReference type="GO" id="GO:0016705">
    <property type="term" value="F:oxidoreductase activity, acting on paired donors, with incorporation or reduction of molecular oxygen"/>
    <property type="evidence" value="ECO:0007669"/>
    <property type="project" value="InterPro"/>
</dbReference>
<dbReference type="InterPro" id="IPR011251">
    <property type="entry name" value="Luciferase-like_dom"/>
</dbReference>
<dbReference type="InterPro" id="IPR050766">
    <property type="entry name" value="Bact_Lucif_Oxidored"/>
</dbReference>
<sequence>MAEAGPTEPPGLSFGLDTFGDVTVDPHTGERLAHAEVIRNVVTEGVLADDVGIDAFGIGEHHRGDFAISAPELPLAAIAARTSRILLGTAVTVLSSDDPVRVYEKFATLDAISGGRAEVTLGRGSFTESFPLFGYDLGDYERLFVEKLDLFAALQGEQRVTWDRGELRAPLRDAEVFPKTERGSVPAWIGVGGSPESVVRAARYGFPLMLAIIGGEPARFAPFTDLYRRALDELGHDPLPIGVHSPGFVADTDDEAREVLYPHYQQMRNRIGRERGWGPGTREQYDAEVDHGALYVGSPETVAQKIAATVRALGIQRFDLKYSNGTLPHPYLLRAIELYGTKVVPRVRELLADS</sequence>
<dbReference type="SUPFAM" id="SSF51679">
    <property type="entry name" value="Bacterial luciferase-like"/>
    <property type="match status" value="1"/>
</dbReference>
<dbReference type="Proteomes" id="UP000530424">
    <property type="component" value="Unassembled WGS sequence"/>
</dbReference>
<evidence type="ECO:0000259" key="3">
    <source>
        <dbReference type="Pfam" id="PF00296"/>
    </source>
</evidence>
<reference evidence="4 5" key="1">
    <citation type="submission" date="2020-07" db="EMBL/GenBank/DDBJ databases">
        <title>Sequencing the genomes of 1000 actinobacteria strains.</title>
        <authorList>
            <person name="Klenk H.-P."/>
        </authorList>
    </citation>
    <scope>NUCLEOTIDE SEQUENCE [LARGE SCALE GENOMIC DNA]</scope>
    <source>
        <strain evidence="4 5">DSM 103833</strain>
    </source>
</reference>
<evidence type="ECO:0000256" key="2">
    <source>
        <dbReference type="ARBA" id="ARBA00023033"/>
    </source>
</evidence>
<dbReference type="Gene3D" id="3.20.20.30">
    <property type="entry name" value="Luciferase-like domain"/>
    <property type="match status" value="1"/>
</dbReference>
<dbReference type="AlphaFoldDB" id="A0A853C8M1"/>
<accession>A0A853C8M1</accession>
<feature type="domain" description="Luciferase-like" evidence="3">
    <location>
        <begin position="19"/>
        <end position="316"/>
    </location>
</feature>
<dbReference type="GO" id="GO:0004497">
    <property type="term" value="F:monooxygenase activity"/>
    <property type="evidence" value="ECO:0007669"/>
    <property type="project" value="UniProtKB-KW"/>
</dbReference>
<keyword evidence="5" id="KW-1185">Reference proteome</keyword>
<dbReference type="InterPro" id="IPR022290">
    <property type="entry name" value="LLM_Atu2307-like"/>
</dbReference>
<keyword evidence="1" id="KW-0560">Oxidoreductase</keyword>
<organism evidence="4 5">
    <name type="scientific">Nocardioides thalensis</name>
    <dbReference type="NCBI Taxonomy" id="1914755"/>
    <lineage>
        <taxon>Bacteria</taxon>
        <taxon>Bacillati</taxon>
        <taxon>Actinomycetota</taxon>
        <taxon>Actinomycetes</taxon>
        <taxon>Propionibacteriales</taxon>
        <taxon>Nocardioidaceae</taxon>
        <taxon>Nocardioides</taxon>
    </lineage>
</organism>
<gene>
    <name evidence="4" type="ORF">HNR19_004199</name>
</gene>
<evidence type="ECO:0000256" key="1">
    <source>
        <dbReference type="ARBA" id="ARBA00023002"/>
    </source>
</evidence>
<evidence type="ECO:0000313" key="4">
    <source>
        <dbReference type="EMBL" id="NYJ03501.1"/>
    </source>
</evidence>
<dbReference type="RefSeq" id="WP_179669795.1">
    <property type="nucleotide sequence ID" value="NZ_JACCFP010000001.1"/>
</dbReference>
<protein>
    <submittedName>
        <fullName evidence="4">Putative LLM family oxidoreductase</fullName>
    </submittedName>
</protein>
<dbReference type="InterPro" id="IPR036661">
    <property type="entry name" value="Luciferase-like_sf"/>
</dbReference>
<evidence type="ECO:0000313" key="5">
    <source>
        <dbReference type="Proteomes" id="UP000530424"/>
    </source>
</evidence>
<comment type="caution">
    <text evidence="4">The sequence shown here is derived from an EMBL/GenBank/DDBJ whole genome shotgun (WGS) entry which is preliminary data.</text>
</comment>
<dbReference type="EMBL" id="JACCFP010000001">
    <property type="protein sequence ID" value="NYJ03501.1"/>
    <property type="molecule type" value="Genomic_DNA"/>
</dbReference>
<dbReference type="Pfam" id="PF00296">
    <property type="entry name" value="Bac_luciferase"/>
    <property type="match status" value="1"/>
</dbReference>
<dbReference type="PANTHER" id="PTHR30137">
    <property type="entry name" value="LUCIFERASE-LIKE MONOOXYGENASE"/>
    <property type="match status" value="1"/>
</dbReference>
<keyword evidence="2" id="KW-0503">Monooxygenase</keyword>
<name>A0A853C8M1_9ACTN</name>
<dbReference type="GO" id="GO:0005829">
    <property type="term" value="C:cytosol"/>
    <property type="evidence" value="ECO:0007669"/>
    <property type="project" value="TreeGrafter"/>
</dbReference>
<proteinExistence type="predicted"/>